<keyword evidence="6" id="KW-0520">NAD</keyword>
<sequence>MNILLTGGAGYIGSHTYVALLEAGYQPVILDNFANSQPEVLKRLERITGQPVICERGDVLDRPFVEAGV</sequence>
<feature type="domain" description="NAD(P)-binding" evidence="10">
    <location>
        <begin position="4"/>
        <end position="65"/>
    </location>
</feature>
<evidence type="ECO:0000256" key="6">
    <source>
        <dbReference type="ARBA" id="ARBA00023027"/>
    </source>
</evidence>
<dbReference type="RefSeq" id="WP_146115043.1">
    <property type="nucleotide sequence ID" value="NZ_PVLR01000031.1"/>
</dbReference>
<dbReference type="GO" id="GO:0033499">
    <property type="term" value="P:galactose catabolic process via UDP-galactose, Leloir pathway"/>
    <property type="evidence" value="ECO:0007669"/>
    <property type="project" value="TreeGrafter"/>
</dbReference>
<organism evidence="11 12">
    <name type="scientific">Malikia spinosa</name>
    <dbReference type="NCBI Taxonomy" id="86180"/>
    <lineage>
        <taxon>Bacteria</taxon>
        <taxon>Pseudomonadati</taxon>
        <taxon>Pseudomonadota</taxon>
        <taxon>Betaproteobacteria</taxon>
        <taxon>Burkholderiales</taxon>
        <taxon>Comamonadaceae</taxon>
        <taxon>Malikia</taxon>
    </lineage>
</organism>
<proteinExistence type="inferred from homology"/>
<dbReference type="Proteomes" id="UP000238326">
    <property type="component" value="Unassembled WGS sequence"/>
</dbReference>
<feature type="non-terminal residue" evidence="11">
    <location>
        <position position="69"/>
    </location>
</feature>
<comment type="cofactor">
    <cofactor evidence="2">
        <name>NAD(+)</name>
        <dbReference type="ChEBI" id="CHEBI:57540"/>
    </cofactor>
</comment>
<comment type="catalytic activity">
    <reaction evidence="1">
        <text>UDP-alpha-D-glucose = UDP-alpha-D-galactose</text>
        <dbReference type="Rhea" id="RHEA:22168"/>
        <dbReference type="ChEBI" id="CHEBI:58885"/>
        <dbReference type="ChEBI" id="CHEBI:66914"/>
        <dbReference type="EC" id="5.1.3.2"/>
    </reaction>
</comment>
<protein>
    <recommendedName>
        <fullName evidence="5">UDP-glucose 4-epimerase</fullName>
        <ecNumber evidence="4">5.1.3.2</ecNumber>
    </recommendedName>
    <alternativeName>
        <fullName evidence="9">Galactowaldenase</fullName>
    </alternativeName>
    <alternativeName>
        <fullName evidence="8">UDP-galactose 4-epimerase</fullName>
    </alternativeName>
</protein>
<accession>A0A2S9KD76</accession>
<name>A0A2S9KD76_9BURK</name>
<dbReference type="EC" id="5.1.3.2" evidence="4"/>
<evidence type="ECO:0000256" key="8">
    <source>
        <dbReference type="ARBA" id="ARBA00031367"/>
    </source>
</evidence>
<dbReference type="InterPro" id="IPR036291">
    <property type="entry name" value="NAD(P)-bd_dom_sf"/>
</dbReference>
<reference evidence="11 12" key="1">
    <citation type="submission" date="2018-03" db="EMBL/GenBank/DDBJ databases">
        <title>Comparative genomics illustrates the genes involved in a hyperalkaliphilic mechanisms of Serpentinomonas isolated from highly-alkaline calcium-rich serpentinized springs.</title>
        <authorList>
            <person name="Suzuki S."/>
            <person name="Ishii S."/>
            <person name="Walworth N."/>
            <person name="Bird L."/>
            <person name="Kuenen J.G."/>
            <person name="Nealson K.H."/>
        </authorList>
    </citation>
    <scope>NUCLEOTIDE SEQUENCE [LARGE SCALE GENOMIC DNA]</scope>
    <source>
        <strain evidence="11 12">83</strain>
    </source>
</reference>
<evidence type="ECO:0000256" key="2">
    <source>
        <dbReference type="ARBA" id="ARBA00001911"/>
    </source>
</evidence>
<gene>
    <name evidence="11" type="ORF">C6P61_11465</name>
</gene>
<evidence type="ECO:0000256" key="1">
    <source>
        <dbReference type="ARBA" id="ARBA00000083"/>
    </source>
</evidence>
<dbReference type="Gene3D" id="3.40.50.720">
    <property type="entry name" value="NAD(P)-binding Rossmann-like Domain"/>
    <property type="match status" value="1"/>
</dbReference>
<evidence type="ECO:0000256" key="4">
    <source>
        <dbReference type="ARBA" id="ARBA00013189"/>
    </source>
</evidence>
<dbReference type="PANTHER" id="PTHR43725:SF47">
    <property type="entry name" value="UDP-GLUCOSE 4-EPIMERASE"/>
    <property type="match status" value="1"/>
</dbReference>
<keyword evidence="12" id="KW-1185">Reference proteome</keyword>
<dbReference type="SUPFAM" id="SSF51735">
    <property type="entry name" value="NAD(P)-binding Rossmann-fold domains"/>
    <property type="match status" value="1"/>
</dbReference>
<dbReference type="OrthoDB" id="9803010at2"/>
<dbReference type="AlphaFoldDB" id="A0A2S9KD76"/>
<evidence type="ECO:0000259" key="10">
    <source>
        <dbReference type="Pfam" id="PF16363"/>
    </source>
</evidence>
<dbReference type="Pfam" id="PF16363">
    <property type="entry name" value="GDP_Man_Dehyd"/>
    <property type="match status" value="1"/>
</dbReference>
<comment type="caution">
    <text evidence="11">The sequence shown here is derived from an EMBL/GenBank/DDBJ whole genome shotgun (WGS) entry which is preliminary data.</text>
</comment>
<evidence type="ECO:0000313" key="12">
    <source>
        <dbReference type="Proteomes" id="UP000238326"/>
    </source>
</evidence>
<dbReference type="EMBL" id="PVLR01000031">
    <property type="protein sequence ID" value="PRD68400.1"/>
    <property type="molecule type" value="Genomic_DNA"/>
</dbReference>
<comment type="similarity">
    <text evidence="3">Belongs to the NAD(P)-dependent epimerase/dehydratase family.</text>
</comment>
<evidence type="ECO:0000313" key="11">
    <source>
        <dbReference type="EMBL" id="PRD68400.1"/>
    </source>
</evidence>
<dbReference type="PANTHER" id="PTHR43725">
    <property type="entry name" value="UDP-GLUCOSE 4-EPIMERASE"/>
    <property type="match status" value="1"/>
</dbReference>
<dbReference type="GO" id="GO:0003978">
    <property type="term" value="F:UDP-glucose 4-epimerase activity"/>
    <property type="evidence" value="ECO:0007669"/>
    <property type="project" value="UniProtKB-EC"/>
</dbReference>
<evidence type="ECO:0000256" key="3">
    <source>
        <dbReference type="ARBA" id="ARBA00007637"/>
    </source>
</evidence>
<dbReference type="GO" id="GO:0005829">
    <property type="term" value="C:cytosol"/>
    <property type="evidence" value="ECO:0007669"/>
    <property type="project" value="TreeGrafter"/>
</dbReference>
<evidence type="ECO:0000256" key="5">
    <source>
        <dbReference type="ARBA" id="ARBA00018569"/>
    </source>
</evidence>
<evidence type="ECO:0000256" key="7">
    <source>
        <dbReference type="ARBA" id="ARBA00023235"/>
    </source>
</evidence>
<keyword evidence="7" id="KW-0413">Isomerase</keyword>
<dbReference type="InterPro" id="IPR016040">
    <property type="entry name" value="NAD(P)-bd_dom"/>
</dbReference>
<evidence type="ECO:0000256" key="9">
    <source>
        <dbReference type="ARBA" id="ARBA00033067"/>
    </source>
</evidence>